<dbReference type="Proteomes" id="UP000775213">
    <property type="component" value="Unassembled WGS sequence"/>
</dbReference>
<feature type="domain" description="Major facilitator superfamily (MFS) profile" evidence="7">
    <location>
        <begin position="1"/>
        <end position="333"/>
    </location>
</feature>
<dbReference type="AlphaFoldDB" id="A0AAV7FQT4"/>
<evidence type="ECO:0000313" key="9">
    <source>
        <dbReference type="Proteomes" id="UP000775213"/>
    </source>
</evidence>
<dbReference type="EMBL" id="JAGFBR010000331">
    <property type="protein sequence ID" value="KAH0445908.1"/>
    <property type="molecule type" value="Genomic_DNA"/>
</dbReference>
<dbReference type="InterPro" id="IPR050360">
    <property type="entry name" value="MFS_Sugar_Transporters"/>
</dbReference>
<evidence type="ECO:0000256" key="4">
    <source>
        <dbReference type="ARBA" id="ARBA00022989"/>
    </source>
</evidence>
<dbReference type="InterPro" id="IPR036259">
    <property type="entry name" value="MFS_trans_sf"/>
</dbReference>
<dbReference type="GO" id="GO:0016020">
    <property type="term" value="C:membrane"/>
    <property type="evidence" value="ECO:0007669"/>
    <property type="project" value="UniProtKB-SubCell"/>
</dbReference>
<dbReference type="InterPro" id="IPR020846">
    <property type="entry name" value="MFS_dom"/>
</dbReference>
<sequence length="333" mass="37457">MGTSFQFAQFIVSRIVLGVGVGGIIATTSVWQAELSRAETRGSHVSGFGIFCGLGLAVALWIAFGCSYVSNSFAWRFPFLIQIIFPVLVMSLIFTMPESPRWLIKVNRIEEAREIFSRIHDTSIDAEIVQREVRDVQLSLELAESVHLSAMFKMGPQRTFHRVCLAAIIQMFLQMTGVNSRITRLLSRLQSFFMFLYYLVYVLGFLGVPFLYASEIAPVHLRAAVCGVSTAVSWAFNFLVAEITPVAFTDIGYRYFIVYCIINACCVPVVYFFYPETAGRSLEEIDEIFKRSNTIWDPVKVAQTLPKGTLSQFLAEDGKLEQSEHMEKAGKLV</sequence>
<feature type="transmembrane region" description="Helical" evidence="6">
    <location>
        <begin position="192"/>
        <end position="213"/>
    </location>
</feature>
<dbReference type="PANTHER" id="PTHR48022">
    <property type="entry name" value="PLASTIDIC GLUCOSE TRANSPORTER 4"/>
    <property type="match status" value="1"/>
</dbReference>
<evidence type="ECO:0000256" key="3">
    <source>
        <dbReference type="ARBA" id="ARBA00022692"/>
    </source>
</evidence>
<evidence type="ECO:0000256" key="2">
    <source>
        <dbReference type="ARBA" id="ARBA00010992"/>
    </source>
</evidence>
<keyword evidence="5 6" id="KW-0472">Membrane</keyword>
<dbReference type="PROSITE" id="PS50850">
    <property type="entry name" value="MFS"/>
    <property type="match status" value="1"/>
</dbReference>
<keyword evidence="3 6" id="KW-0812">Transmembrane</keyword>
<dbReference type="Pfam" id="PF00083">
    <property type="entry name" value="Sugar_tr"/>
    <property type="match status" value="2"/>
</dbReference>
<dbReference type="GO" id="GO:0005351">
    <property type="term" value="F:carbohydrate:proton symporter activity"/>
    <property type="evidence" value="ECO:0007669"/>
    <property type="project" value="TreeGrafter"/>
</dbReference>
<evidence type="ECO:0000259" key="7">
    <source>
        <dbReference type="PROSITE" id="PS50850"/>
    </source>
</evidence>
<feature type="transmembrane region" description="Helical" evidence="6">
    <location>
        <begin position="253"/>
        <end position="274"/>
    </location>
</feature>
<evidence type="ECO:0000313" key="8">
    <source>
        <dbReference type="EMBL" id="KAH0445908.1"/>
    </source>
</evidence>
<dbReference type="SUPFAM" id="SSF103473">
    <property type="entry name" value="MFS general substrate transporter"/>
    <property type="match status" value="1"/>
</dbReference>
<dbReference type="Gene3D" id="1.20.1250.20">
    <property type="entry name" value="MFS general substrate transporter like domains"/>
    <property type="match status" value="2"/>
</dbReference>
<feature type="transmembrane region" description="Helical" evidence="6">
    <location>
        <begin position="160"/>
        <end position="180"/>
    </location>
</feature>
<protein>
    <recommendedName>
        <fullName evidence="7">Major facilitator superfamily (MFS) profile domain-containing protein</fullName>
    </recommendedName>
</protein>
<comment type="similarity">
    <text evidence="2">Belongs to the major facilitator superfamily. Sugar transporter (TC 2.A.1.1) family.</text>
</comment>
<evidence type="ECO:0000256" key="6">
    <source>
        <dbReference type="SAM" id="Phobius"/>
    </source>
</evidence>
<gene>
    <name evidence="8" type="ORF">IEQ34_025258</name>
</gene>
<accession>A0AAV7FQT4</accession>
<name>A0AAV7FQT4_DENCH</name>
<feature type="transmembrane region" description="Helical" evidence="6">
    <location>
        <begin position="12"/>
        <end position="33"/>
    </location>
</feature>
<dbReference type="InterPro" id="IPR005828">
    <property type="entry name" value="MFS_sugar_transport-like"/>
</dbReference>
<keyword evidence="9" id="KW-1185">Reference proteome</keyword>
<dbReference type="PANTHER" id="PTHR48022:SF45">
    <property type="entry name" value="MAJOR FACILITATOR SUPERFAMILY (MFS) PROFILE DOMAIN-CONTAINING PROTEIN-RELATED"/>
    <property type="match status" value="1"/>
</dbReference>
<keyword evidence="4 6" id="KW-1133">Transmembrane helix</keyword>
<feature type="transmembrane region" description="Helical" evidence="6">
    <location>
        <begin position="45"/>
        <end position="65"/>
    </location>
</feature>
<proteinExistence type="inferred from homology"/>
<evidence type="ECO:0000256" key="1">
    <source>
        <dbReference type="ARBA" id="ARBA00004141"/>
    </source>
</evidence>
<comment type="subcellular location">
    <subcellularLocation>
        <location evidence="1">Membrane</location>
        <topology evidence="1">Multi-pass membrane protein</topology>
    </subcellularLocation>
</comment>
<evidence type="ECO:0000256" key="5">
    <source>
        <dbReference type="ARBA" id="ARBA00023136"/>
    </source>
</evidence>
<reference evidence="8 9" key="1">
    <citation type="journal article" date="2021" name="Hortic Res">
        <title>Chromosome-scale assembly of the Dendrobium chrysotoxum genome enhances the understanding of orchid evolution.</title>
        <authorList>
            <person name="Zhang Y."/>
            <person name="Zhang G.Q."/>
            <person name="Zhang D."/>
            <person name="Liu X.D."/>
            <person name="Xu X.Y."/>
            <person name="Sun W.H."/>
            <person name="Yu X."/>
            <person name="Zhu X."/>
            <person name="Wang Z.W."/>
            <person name="Zhao X."/>
            <person name="Zhong W.Y."/>
            <person name="Chen H."/>
            <person name="Yin W.L."/>
            <person name="Huang T."/>
            <person name="Niu S.C."/>
            <person name="Liu Z.J."/>
        </authorList>
    </citation>
    <scope>NUCLEOTIDE SEQUENCE [LARGE SCALE GENOMIC DNA]</scope>
    <source>
        <strain evidence="8">Lindl</strain>
    </source>
</reference>
<organism evidence="8 9">
    <name type="scientific">Dendrobium chrysotoxum</name>
    <name type="common">Orchid</name>
    <dbReference type="NCBI Taxonomy" id="161865"/>
    <lineage>
        <taxon>Eukaryota</taxon>
        <taxon>Viridiplantae</taxon>
        <taxon>Streptophyta</taxon>
        <taxon>Embryophyta</taxon>
        <taxon>Tracheophyta</taxon>
        <taxon>Spermatophyta</taxon>
        <taxon>Magnoliopsida</taxon>
        <taxon>Liliopsida</taxon>
        <taxon>Asparagales</taxon>
        <taxon>Orchidaceae</taxon>
        <taxon>Epidendroideae</taxon>
        <taxon>Malaxideae</taxon>
        <taxon>Dendrobiinae</taxon>
        <taxon>Dendrobium</taxon>
    </lineage>
</organism>
<feature type="transmembrane region" description="Helical" evidence="6">
    <location>
        <begin position="219"/>
        <end position="241"/>
    </location>
</feature>
<feature type="transmembrane region" description="Helical" evidence="6">
    <location>
        <begin position="77"/>
        <end position="96"/>
    </location>
</feature>
<comment type="caution">
    <text evidence="8">The sequence shown here is derived from an EMBL/GenBank/DDBJ whole genome shotgun (WGS) entry which is preliminary data.</text>
</comment>